<proteinExistence type="predicted"/>
<keyword evidence="1" id="KW-0812">Transmembrane</keyword>
<evidence type="ECO:0000313" key="2">
    <source>
        <dbReference type="EMBL" id="GAB1220728.1"/>
    </source>
</evidence>
<evidence type="ECO:0000256" key="1">
    <source>
        <dbReference type="SAM" id="Phobius"/>
    </source>
</evidence>
<organism evidence="2 3">
    <name type="scientific">Entamoeba nuttalli</name>
    <dbReference type="NCBI Taxonomy" id="412467"/>
    <lineage>
        <taxon>Eukaryota</taxon>
        <taxon>Amoebozoa</taxon>
        <taxon>Evosea</taxon>
        <taxon>Archamoebae</taxon>
        <taxon>Mastigamoebida</taxon>
        <taxon>Entamoebidae</taxon>
        <taxon>Entamoeba</taxon>
    </lineage>
</organism>
<feature type="transmembrane region" description="Helical" evidence="1">
    <location>
        <begin position="88"/>
        <end position="105"/>
    </location>
</feature>
<feature type="transmembrane region" description="Helical" evidence="1">
    <location>
        <begin position="53"/>
        <end position="82"/>
    </location>
</feature>
<accession>A0ABQ0DDD4</accession>
<protein>
    <submittedName>
        <fullName evidence="2">Uncharacterized protein</fullName>
    </submittedName>
</protein>
<feature type="transmembrane region" description="Helical" evidence="1">
    <location>
        <begin position="121"/>
        <end position="137"/>
    </location>
</feature>
<evidence type="ECO:0000313" key="3">
    <source>
        <dbReference type="Proteomes" id="UP001628156"/>
    </source>
</evidence>
<keyword evidence="3" id="KW-1185">Reference proteome</keyword>
<keyword evidence="1" id="KW-1133">Transmembrane helix</keyword>
<comment type="caution">
    <text evidence="2">The sequence shown here is derived from an EMBL/GenBank/DDBJ whole genome shotgun (WGS) entry which is preliminary data.</text>
</comment>
<name>A0ABQ0DDD4_9EUKA</name>
<keyword evidence="1" id="KW-0472">Membrane</keyword>
<gene>
    <name evidence="2" type="ORF">ENUP19_0057G0062</name>
</gene>
<reference evidence="2 3" key="1">
    <citation type="journal article" date="2019" name="PLoS Negl. Trop. Dis.">
        <title>Whole genome sequencing of Entamoeba nuttalli reveals mammalian host-related molecular signatures and a novel octapeptide-repeat surface protein.</title>
        <authorList>
            <person name="Tanaka M."/>
            <person name="Makiuchi T."/>
            <person name="Komiyama T."/>
            <person name="Shiina T."/>
            <person name="Osaki K."/>
            <person name="Tachibana H."/>
        </authorList>
    </citation>
    <scope>NUCLEOTIDE SEQUENCE [LARGE SCALE GENOMIC DNA]</scope>
    <source>
        <strain evidence="2 3">P19-061405</strain>
    </source>
</reference>
<dbReference type="EMBL" id="BAAFRS010000057">
    <property type="protein sequence ID" value="GAB1220728.1"/>
    <property type="molecule type" value="Genomic_DNA"/>
</dbReference>
<dbReference type="Proteomes" id="UP001628156">
    <property type="component" value="Unassembled WGS sequence"/>
</dbReference>
<feature type="transmembrane region" description="Helical" evidence="1">
    <location>
        <begin position="6"/>
        <end position="25"/>
    </location>
</feature>
<sequence>MSESYLIHRNISIYGILFILFFSFIHSDIELNFIDNIYEIETFQKKQEKLDIVLIKVLTILGVVILIFKVIDIIVILFPLPISNYARIIHNCVSIIFIIPSFYLWPHKERYYFEQYCKPKYILVPLIVMFGICILYVSMLTSIYLYGINIIYEIIIAYCIDDINDSYKYVKQFLDNSVYQN</sequence>